<dbReference type="Proteomes" id="UP000522163">
    <property type="component" value="Unassembled WGS sequence"/>
</dbReference>
<dbReference type="AlphaFoldDB" id="A0A7W9W3Q7"/>
<dbReference type="GeneID" id="85015751"/>
<sequence length="407" mass="48121">MKREIEVYNAHFGDCIVIREIEEKSNLLVDFGIHYNSVINYEPHGKNREVLTTHIAEDIARRYSHCKLSLLITHFHEDHVSGLIYMYKSEDKRYENLFSKIYIANMWNNPFAIAMSFLEQLILSHECKNGKLPRTDNSLLDLVEFLCVNISNVHLLSRGEKFENDKYITLWPMKDDSKNDGEDYFNKIKKEFNLSEKFEKRLIYLSRNVCNLASECTSMRENYDSGMVSYVEKNIERMQGDYFYLQNESHNLFRHFKEEWLSDKIIKLNEFNHKYNIVFQNTQSDGHNILFTGDMERSQMKYLEEHSDITLHKCYKYIKIPHHGTKKHGIDFSKYSPKNIIITNGQVGMNSNDSYKIDTIYGDLNARHVCTNSNNCKNCKYKCKVPSTICRNKDSRILVFSKLYKKI</sequence>
<evidence type="ECO:0008006" key="3">
    <source>
        <dbReference type="Google" id="ProtNLM"/>
    </source>
</evidence>
<name>A0A7W9W3Q7_9FIRM</name>
<dbReference type="PANTHER" id="PTHR30619:SF1">
    <property type="entry name" value="RECOMBINATION PROTEIN 2"/>
    <property type="match status" value="1"/>
</dbReference>
<evidence type="ECO:0000313" key="1">
    <source>
        <dbReference type="EMBL" id="MBB6042244.1"/>
    </source>
</evidence>
<dbReference type="SUPFAM" id="SSF56281">
    <property type="entry name" value="Metallo-hydrolase/oxidoreductase"/>
    <property type="match status" value="1"/>
</dbReference>
<dbReference type="InterPro" id="IPR052159">
    <property type="entry name" value="Competence_DNA_uptake"/>
</dbReference>
<dbReference type="PANTHER" id="PTHR30619">
    <property type="entry name" value="DNA INTERNALIZATION/COMPETENCE PROTEIN COMEC/REC2"/>
    <property type="match status" value="1"/>
</dbReference>
<dbReference type="EMBL" id="JACHHH010000013">
    <property type="protein sequence ID" value="MBB6042244.1"/>
    <property type="molecule type" value="Genomic_DNA"/>
</dbReference>
<dbReference type="InterPro" id="IPR036866">
    <property type="entry name" value="RibonucZ/Hydroxyglut_hydro"/>
</dbReference>
<dbReference type="Gene3D" id="3.60.15.10">
    <property type="entry name" value="Ribonuclease Z/Hydroxyacylglutathione hydrolase-like"/>
    <property type="match status" value="1"/>
</dbReference>
<evidence type="ECO:0000313" key="2">
    <source>
        <dbReference type="Proteomes" id="UP000522163"/>
    </source>
</evidence>
<dbReference type="RefSeq" id="WP_183684728.1">
    <property type="nucleotide sequence ID" value="NZ_JACHHH010000013.1"/>
</dbReference>
<comment type="caution">
    <text evidence="1">The sequence shown here is derived from an EMBL/GenBank/DDBJ whole genome shotgun (WGS) entry which is preliminary data.</text>
</comment>
<reference evidence="1 2" key="1">
    <citation type="submission" date="2020-08" db="EMBL/GenBank/DDBJ databases">
        <title>Genomic Encyclopedia of Type Strains, Phase IV (KMG-IV): sequencing the most valuable type-strain genomes for metagenomic binning, comparative biology and taxonomic classification.</title>
        <authorList>
            <person name="Goeker M."/>
        </authorList>
    </citation>
    <scope>NUCLEOTIDE SEQUENCE [LARGE SCALE GENOMIC DNA]</scope>
    <source>
        <strain evidence="1 2">DSM 17245</strain>
    </source>
</reference>
<organism evidence="1 2">
    <name type="scientific">Oribacterium sinus</name>
    <dbReference type="NCBI Taxonomy" id="237576"/>
    <lineage>
        <taxon>Bacteria</taxon>
        <taxon>Bacillati</taxon>
        <taxon>Bacillota</taxon>
        <taxon>Clostridia</taxon>
        <taxon>Lachnospirales</taxon>
        <taxon>Lachnospiraceae</taxon>
        <taxon>Oribacterium</taxon>
    </lineage>
</organism>
<gene>
    <name evidence="1" type="ORF">HNQ46_002240</name>
</gene>
<protein>
    <recommendedName>
        <fullName evidence="3">Metallo-beta-lactamase domain-containing protein</fullName>
    </recommendedName>
</protein>
<accession>A0A7W9W3Q7</accession>
<proteinExistence type="predicted"/>